<feature type="compositionally biased region" description="Basic residues" evidence="1">
    <location>
        <begin position="45"/>
        <end position="70"/>
    </location>
</feature>
<reference evidence="2" key="1">
    <citation type="submission" date="2019-08" db="EMBL/GenBank/DDBJ databases">
        <authorList>
            <person name="Kucharzyk K."/>
            <person name="Murdoch R.W."/>
            <person name="Higgins S."/>
            <person name="Loffler F."/>
        </authorList>
    </citation>
    <scope>NUCLEOTIDE SEQUENCE</scope>
</reference>
<evidence type="ECO:0000313" key="2">
    <source>
        <dbReference type="EMBL" id="MPN43741.1"/>
    </source>
</evidence>
<dbReference type="AlphaFoldDB" id="A0A645HXI3"/>
<evidence type="ECO:0000256" key="1">
    <source>
        <dbReference type="SAM" id="MobiDB-lite"/>
    </source>
</evidence>
<feature type="region of interest" description="Disordered" evidence="1">
    <location>
        <begin position="45"/>
        <end position="73"/>
    </location>
</feature>
<proteinExistence type="predicted"/>
<name>A0A645HXI3_9ZZZZ</name>
<comment type="caution">
    <text evidence="2">The sequence shown here is derived from an EMBL/GenBank/DDBJ whole genome shotgun (WGS) entry which is preliminary data.</text>
</comment>
<sequence>MEEDHSGRAAPWRAPLLLVSPWEDSVLKVFSRQLKECVFYVPARNHHSRPHPCKIPHPSAHRHRHAQHRRPCPDDAGLLGPLYPLVCQDGRVRASRSAGRLQSRPVVRRGSLLH</sequence>
<accession>A0A645HXI3</accession>
<organism evidence="2">
    <name type="scientific">bioreactor metagenome</name>
    <dbReference type="NCBI Taxonomy" id="1076179"/>
    <lineage>
        <taxon>unclassified sequences</taxon>
        <taxon>metagenomes</taxon>
        <taxon>ecological metagenomes</taxon>
    </lineage>
</organism>
<gene>
    <name evidence="2" type="ORF">SDC9_191301</name>
</gene>
<dbReference type="EMBL" id="VSSQ01102335">
    <property type="protein sequence ID" value="MPN43741.1"/>
    <property type="molecule type" value="Genomic_DNA"/>
</dbReference>
<protein>
    <submittedName>
        <fullName evidence="2">Uncharacterized protein</fullName>
    </submittedName>
</protein>